<dbReference type="Proteomes" id="UP000004994">
    <property type="component" value="Chromosome 6"/>
</dbReference>
<dbReference type="EnsemblPlants" id="Solyc06g068420.1.1">
    <property type="protein sequence ID" value="Solyc06g068420.1.1"/>
    <property type="gene ID" value="Solyc06g068420.1"/>
</dbReference>
<dbReference type="AlphaFoldDB" id="K4C817"/>
<protein>
    <submittedName>
        <fullName evidence="1">Uncharacterized protein</fullName>
    </submittedName>
</protein>
<dbReference type="PaxDb" id="4081-Solyc06g068420.1.1"/>
<dbReference type="STRING" id="4081.K4C817"/>
<organism evidence="1">
    <name type="scientific">Solanum lycopersicum</name>
    <name type="common">Tomato</name>
    <name type="synonym">Lycopersicon esculentum</name>
    <dbReference type="NCBI Taxonomy" id="4081"/>
    <lineage>
        <taxon>Eukaryota</taxon>
        <taxon>Viridiplantae</taxon>
        <taxon>Streptophyta</taxon>
        <taxon>Embryophyta</taxon>
        <taxon>Tracheophyta</taxon>
        <taxon>Spermatophyta</taxon>
        <taxon>Magnoliopsida</taxon>
        <taxon>eudicotyledons</taxon>
        <taxon>Gunneridae</taxon>
        <taxon>Pentapetalae</taxon>
        <taxon>asterids</taxon>
        <taxon>lamiids</taxon>
        <taxon>Solanales</taxon>
        <taxon>Solanaceae</taxon>
        <taxon>Solanoideae</taxon>
        <taxon>Solaneae</taxon>
        <taxon>Solanum</taxon>
        <taxon>Solanum subgen. Lycopersicon</taxon>
    </lineage>
</organism>
<reference evidence="1" key="2">
    <citation type="submission" date="2015-06" db="UniProtKB">
        <authorList>
            <consortium name="EnsemblPlants"/>
        </authorList>
    </citation>
    <scope>IDENTIFICATION</scope>
    <source>
        <strain evidence="1">cv. Heinz 1706</strain>
    </source>
</reference>
<keyword evidence="2" id="KW-1185">Reference proteome</keyword>
<sequence>MKSSNSSNFIMFPHNLASQFEIKRFQIDQFIILQNERLRLALQEQRKQQLALILRNYESETHLLLKQIDEKIVKACLEF</sequence>
<evidence type="ECO:0000313" key="1">
    <source>
        <dbReference type="EnsemblPlants" id="Solyc06g068420.1.1"/>
    </source>
</evidence>
<dbReference type="HOGENOM" id="CLU_2610631_0_0_1"/>
<dbReference type="GO" id="GO:0004842">
    <property type="term" value="F:ubiquitin-protein transferase activity"/>
    <property type="evidence" value="ECO:0000318"/>
    <property type="project" value="GO_Central"/>
</dbReference>
<name>K4C817_SOLLC</name>
<dbReference type="InParanoid" id="K4C817"/>
<reference evidence="1" key="1">
    <citation type="journal article" date="2012" name="Nature">
        <title>The tomato genome sequence provides insights into fleshy fruit evolution.</title>
        <authorList>
            <consortium name="Tomato Genome Consortium"/>
        </authorList>
    </citation>
    <scope>NUCLEOTIDE SEQUENCE [LARGE SCALE GENOMIC DNA]</scope>
    <source>
        <strain evidence="1">cv. Heinz 1706</strain>
    </source>
</reference>
<dbReference type="Gramene" id="Solyc06g068420.1.1">
    <property type="protein sequence ID" value="Solyc06g068420.1.1"/>
    <property type="gene ID" value="Solyc06g068420.1"/>
</dbReference>
<accession>K4C817</accession>
<evidence type="ECO:0000313" key="2">
    <source>
        <dbReference type="Proteomes" id="UP000004994"/>
    </source>
</evidence>
<proteinExistence type="predicted"/>
<dbReference type="PhylomeDB" id="K4C817"/>